<protein>
    <submittedName>
        <fullName evidence="2">Uncharacterized protein</fullName>
    </submittedName>
</protein>
<dbReference type="AlphaFoldDB" id="A0A7R9H143"/>
<gene>
    <name evidence="2" type="ORF">TCEB3V08_LOCUS7762</name>
</gene>
<proteinExistence type="predicted"/>
<feature type="region of interest" description="Disordered" evidence="1">
    <location>
        <begin position="33"/>
        <end position="70"/>
    </location>
</feature>
<feature type="compositionally biased region" description="Basic and acidic residues" evidence="1">
    <location>
        <begin position="33"/>
        <end position="43"/>
    </location>
</feature>
<name>A0A7R9H143_TIMCR</name>
<evidence type="ECO:0000256" key="1">
    <source>
        <dbReference type="SAM" id="MobiDB-lite"/>
    </source>
</evidence>
<accession>A0A7R9H143</accession>
<organism evidence="2">
    <name type="scientific">Timema cristinae</name>
    <name type="common">Walking stick</name>
    <dbReference type="NCBI Taxonomy" id="61476"/>
    <lineage>
        <taxon>Eukaryota</taxon>
        <taxon>Metazoa</taxon>
        <taxon>Ecdysozoa</taxon>
        <taxon>Arthropoda</taxon>
        <taxon>Hexapoda</taxon>
        <taxon>Insecta</taxon>
        <taxon>Pterygota</taxon>
        <taxon>Neoptera</taxon>
        <taxon>Polyneoptera</taxon>
        <taxon>Phasmatodea</taxon>
        <taxon>Timematodea</taxon>
        <taxon>Timematoidea</taxon>
        <taxon>Timematidae</taxon>
        <taxon>Timema</taxon>
    </lineage>
</organism>
<sequence>MLAGSRPLTQRRIPLHLPVIRLLRTLLTIPRRSRGESAPEFSRHTLVKPRMYHGREKREISTTQEQPGRQPEVACVALASIVPGTIPATPSVEVARDPSSLPRLTTLRIELHTGR</sequence>
<reference evidence="2" key="1">
    <citation type="submission" date="2020-11" db="EMBL/GenBank/DDBJ databases">
        <authorList>
            <person name="Tran Van P."/>
        </authorList>
    </citation>
    <scope>NUCLEOTIDE SEQUENCE</scope>
</reference>
<evidence type="ECO:0000313" key="2">
    <source>
        <dbReference type="EMBL" id="CAD7404958.1"/>
    </source>
</evidence>
<dbReference type="EMBL" id="OC319309">
    <property type="protein sequence ID" value="CAD7404958.1"/>
    <property type="molecule type" value="Genomic_DNA"/>
</dbReference>